<dbReference type="EMBL" id="GGEC01038394">
    <property type="protein sequence ID" value="MBX18878.1"/>
    <property type="molecule type" value="Transcribed_RNA"/>
</dbReference>
<evidence type="ECO:0000259" key="5">
    <source>
        <dbReference type="PROSITE" id="PS50888"/>
    </source>
</evidence>
<dbReference type="PANTHER" id="PTHR12565">
    <property type="entry name" value="STEROL REGULATORY ELEMENT-BINDING PROTEIN"/>
    <property type="match status" value="1"/>
</dbReference>
<accession>A0A2P2LLM3</accession>
<feature type="domain" description="BHLH" evidence="5">
    <location>
        <begin position="1"/>
        <end position="31"/>
    </location>
</feature>
<protein>
    <recommendedName>
        <fullName evidence="5">BHLH domain-containing protein</fullName>
    </recommendedName>
</protein>
<dbReference type="AlphaFoldDB" id="A0A2P2LLM3"/>
<dbReference type="GO" id="GO:0005634">
    <property type="term" value="C:nucleus"/>
    <property type="evidence" value="ECO:0007669"/>
    <property type="project" value="UniProtKB-SubCell"/>
</dbReference>
<dbReference type="SUPFAM" id="SSF47459">
    <property type="entry name" value="HLH, helix-loop-helix DNA-binding domain"/>
    <property type="match status" value="1"/>
</dbReference>
<dbReference type="GO" id="GO:0003700">
    <property type="term" value="F:DNA-binding transcription factor activity"/>
    <property type="evidence" value="ECO:0007669"/>
    <property type="project" value="TreeGrafter"/>
</dbReference>
<reference evidence="6" key="1">
    <citation type="submission" date="2018-02" db="EMBL/GenBank/DDBJ databases">
        <title>Rhizophora mucronata_Transcriptome.</title>
        <authorList>
            <person name="Meera S.P."/>
            <person name="Sreeshan A."/>
            <person name="Augustine A."/>
        </authorList>
    </citation>
    <scope>NUCLEOTIDE SEQUENCE</scope>
    <source>
        <tissue evidence="6">Leaf</tissue>
    </source>
</reference>
<organism evidence="6">
    <name type="scientific">Rhizophora mucronata</name>
    <name type="common">Asiatic mangrove</name>
    <dbReference type="NCBI Taxonomy" id="61149"/>
    <lineage>
        <taxon>Eukaryota</taxon>
        <taxon>Viridiplantae</taxon>
        <taxon>Streptophyta</taxon>
        <taxon>Embryophyta</taxon>
        <taxon>Tracheophyta</taxon>
        <taxon>Spermatophyta</taxon>
        <taxon>Magnoliopsida</taxon>
        <taxon>eudicotyledons</taxon>
        <taxon>Gunneridae</taxon>
        <taxon>Pentapetalae</taxon>
        <taxon>rosids</taxon>
        <taxon>fabids</taxon>
        <taxon>Malpighiales</taxon>
        <taxon>Rhizophoraceae</taxon>
        <taxon>Rhizophora</taxon>
    </lineage>
</organism>
<dbReference type="GO" id="GO:0046983">
    <property type="term" value="F:protein dimerization activity"/>
    <property type="evidence" value="ECO:0007669"/>
    <property type="project" value="InterPro"/>
</dbReference>
<dbReference type="PANTHER" id="PTHR12565:SF456">
    <property type="entry name" value="BHLH DOMAIN-CONTAINING PROTEIN"/>
    <property type="match status" value="1"/>
</dbReference>
<dbReference type="PROSITE" id="PS50888">
    <property type="entry name" value="BHLH"/>
    <property type="match status" value="1"/>
</dbReference>
<evidence type="ECO:0000313" key="6">
    <source>
        <dbReference type="EMBL" id="MBX18878.1"/>
    </source>
</evidence>
<sequence length="179" mass="19774">MKYLQDLVPGCSKTTGKAGMLDEIINYVQSLQRQVEFLSMKLATVNPRLHFNIDNLLAKEVFATCATNFPTIGMASDLANPAYHQFNPVQQPIVTCGLDMGMNASDMGLERTINAPVSIPEPFLGTSCFTQIQPSSNWNVDLQSLYNVAFDQGRSTSFPSQPFTGKKELTCLVKLRFIA</sequence>
<keyword evidence="2" id="KW-0805">Transcription regulation</keyword>
<dbReference type="InterPro" id="IPR024097">
    <property type="entry name" value="bHLH_ZIP_TF"/>
</dbReference>
<name>A0A2P2LLM3_RHIMU</name>
<keyword evidence="3" id="KW-0804">Transcription</keyword>
<evidence type="ECO:0000256" key="1">
    <source>
        <dbReference type="ARBA" id="ARBA00004123"/>
    </source>
</evidence>
<evidence type="ECO:0000256" key="3">
    <source>
        <dbReference type="ARBA" id="ARBA00023163"/>
    </source>
</evidence>
<evidence type="ECO:0000256" key="4">
    <source>
        <dbReference type="ARBA" id="ARBA00023242"/>
    </source>
</evidence>
<dbReference type="Gene3D" id="4.10.280.10">
    <property type="entry name" value="Helix-loop-helix DNA-binding domain"/>
    <property type="match status" value="1"/>
</dbReference>
<dbReference type="InterPro" id="IPR036638">
    <property type="entry name" value="HLH_DNA-bd_sf"/>
</dbReference>
<comment type="subcellular location">
    <subcellularLocation>
        <location evidence="1">Nucleus</location>
    </subcellularLocation>
</comment>
<proteinExistence type="predicted"/>
<keyword evidence="4" id="KW-0539">Nucleus</keyword>
<dbReference type="InterPro" id="IPR011598">
    <property type="entry name" value="bHLH_dom"/>
</dbReference>
<evidence type="ECO:0000256" key="2">
    <source>
        <dbReference type="ARBA" id="ARBA00023015"/>
    </source>
</evidence>